<evidence type="ECO:0000313" key="5">
    <source>
        <dbReference type="Proteomes" id="UP000324595"/>
    </source>
</evidence>
<feature type="domain" description="TPM" evidence="3">
    <location>
        <begin position="40"/>
        <end position="163"/>
    </location>
</feature>
<keyword evidence="5" id="KW-1185">Reference proteome</keyword>
<evidence type="ECO:0000313" key="4">
    <source>
        <dbReference type="EMBL" id="TYP92754.1"/>
    </source>
</evidence>
<dbReference type="Pfam" id="PF04536">
    <property type="entry name" value="TPM_phosphatase"/>
    <property type="match status" value="1"/>
</dbReference>
<keyword evidence="1" id="KW-0812">Transmembrane</keyword>
<dbReference type="Proteomes" id="UP000324595">
    <property type="component" value="Unassembled WGS sequence"/>
</dbReference>
<comment type="caution">
    <text evidence="4">The sequence shown here is derived from an EMBL/GenBank/DDBJ whole genome shotgun (WGS) entry which is preliminary data.</text>
</comment>
<name>A0A5D3YHF6_9BACT</name>
<evidence type="ECO:0000259" key="3">
    <source>
        <dbReference type="Pfam" id="PF04536"/>
    </source>
</evidence>
<reference evidence="4 5" key="1">
    <citation type="submission" date="2019-07" db="EMBL/GenBank/DDBJ databases">
        <title>Genomic Encyclopedia of Archaeal and Bacterial Type Strains, Phase II (KMG-II): from individual species to whole genera.</title>
        <authorList>
            <person name="Goeker M."/>
        </authorList>
    </citation>
    <scope>NUCLEOTIDE SEQUENCE [LARGE SCALE GENOMIC DNA]</scope>
    <source>
        <strain evidence="4 5">DSM 21935</strain>
    </source>
</reference>
<proteinExistence type="predicted"/>
<dbReference type="PANTHER" id="PTHR30373">
    <property type="entry name" value="UPF0603 PROTEIN YGCG"/>
    <property type="match status" value="1"/>
</dbReference>
<dbReference type="RefSeq" id="WP_148899441.1">
    <property type="nucleotide sequence ID" value="NZ_VNHY01000003.1"/>
</dbReference>
<dbReference type="Gene3D" id="3.10.310.50">
    <property type="match status" value="1"/>
</dbReference>
<accession>A0A5D3YHF6</accession>
<dbReference type="AlphaFoldDB" id="A0A5D3YHF6"/>
<dbReference type="InterPro" id="IPR007621">
    <property type="entry name" value="TPM_dom"/>
</dbReference>
<evidence type="ECO:0000256" key="1">
    <source>
        <dbReference type="SAM" id="Phobius"/>
    </source>
</evidence>
<feature type="transmembrane region" description="Helical" evidence="1">
    <location>
        <begin position="183"/>
        <end position="201"/>
    </location>
</feature>
<dbReference type="OrthoDB" id="9810918at2"/>
<dbReference type="EMBL" id="VNHY01000003">
    <property type="protein sequence ID" value="TYP92754.1"/>
    <property type="molecule type" value="Genomic_DNA"/>
</dbReference>
<feature type="chain" id="PRO_5022833785" description="TPM domain-containing protein" evidence="2">
    <location>
        <begin position="30"/>
        <end position="261"/>
    </location>
</feature>
<organism evidence="4 5">
    <name type="scientific">Fodinibius salinus</name>
    <dbReference type="NCBI Taxonomy" id="860790"/>
    <lineage>
        <taxon>Bacteria</taxon>
        <taxon>Pseudomonadati</taxon>
        <taxon>Balneolota</taxon>
        <taxon>Balneolia</taxon>
        <taxon>Balneolales</taxon>
        <taxon>Balneolaceae</taxon>
        <taxon>Fodinibius</taxon>
    </lineage>
</organism>
<keyword evidence="1" id="KW-0472">Membrane</keyword>
<gene>
    <name evidence="4" type="ORF">LX73_2119</name>
</gene>
<evidence type="ECO:0000256" key="2">
    <source>
        <dbReference type="SAM" id="SignalP"/>
    </source>
</evidence>
<protein>
    <recommendedName>
        <fullName evidence="3">TPM domain-containing protein</fullName>
    </recommendedName>
</protein>
<feature type="signal peptide" evidence="2">
    <location>
        <begin position="1"/>
        <end position="29"/>
    </location>
</feature>
<keyword evidence="1" id="KW-1133">Transmembrane helix</keyword>
<keyword evidence="2" id="KW-0732">Signal</keyword>
<dbReference type="PANTHER" id="PTHR30373:SF2">
    <property type="entry name" value="UPF0603 PROTEIN YGCG"/>
    <property type="match status" value="1"/>
</dbReference>
<sequence length="261" mass="27825">MTFSRFQQSLSVLLLSSVFLLCLLPTAVAQNLPSEPSGHVNDYAHMLSNSDQERLETKLRNYRDTTTTVIAIAMLKSLNGVSIEETATTLFNDWKMWQGNKDNGVLIVVAKEEQKMRIEVGYGLEGAIPDIMAGRIIRQIMNPNFKKGNYYKGLDEATSALIQLSSGEFEGQLTKKSSEDDDMASYIIFALFIIFVIYSSSRKGRGKGKGKRRRTLGPAGFILFGGGSGGSSIGGGSSGGFGGFSGGGGFGSGGGGASGGW</sequence>